<evidence type="ECO:0000256" key="2">
    <source>
        <dbReference type="SAM" id="Phobius"/>
    </source>
</evidence>
<keyword evidence="2" id="KW-0812">Transmembrane</keyword>
<evidence type="ECO:0000313" key="3">
    <source>
        <dbReference type="EMBL" id="OJD39735.1"/>
    </source>
</evidence>
<evidence type="ECO:0000256" key="1">
    <source>
        <dbReference type="SAM" id="MobiDB-lite"/>
    </source>
</evidence>
<feature type="compositionally biased region" description="Low complexity" evidence="1">
    <location>
        <begin position="416"/>
        <end position="441"/>
    </location>
</feature>
<comment type="caution">
    <text evidence="3">The sequence shown here is derived from an EMBL/GenBank/DDBJ whole genome shotgun (WGS) entry which is preliminary data.</text>
</comment>
<accession>A0A1J9SH81</accession>
<protein>
    <recommendedName>
        <fullName evidence="5">Ring-like domain-containing protein</fullName>
    </recommendedName>
</protein>
<feature type="compositionally biased region" description="Basic and acidic residues" evidence="1">
    <location>
        <begin position="49"/>
        <end position="58"/>
    </location>
</feature>
<keyword evidence="2" id="KW-0472">Membrane</keyword>
<dbReference type="RefSeq" id="XP_020134722.1">
    <property type="nucleotide sequence ID" value="XM_020272531.1"/>
</dbReference>
<proteinExistence type="predicted"/>
<dbReference type="Proteomes" id="UP000183809">
    <property type="component" value="Unassembled WGS sequence"/>
</dbReference>
<feature type="transmembrane region" description="Helical" evidence="2">
    <location>
        <begin position="356"/>
        <end position="379"/>
    </location>
</feature>
<feature type="region of interest" description="Disordered" evidence="1">
    <location>
        <begin position="405"/>
        <end position="505"/>
    </location>
</feature>
<reference evidence="3 4" key="1">
    <citation type="submission" date="2016-10" db="EMBL/GenBank/DDBJ databases">
        <title>Proteomics and genomics reveal pathogen-plant mechanisms compatible with a hemibiotrophic lifestyle of Diplodia corticola.</title>
        <authorList>
            <person name="Fernandes I."/>
            <person name="De Jonge R."/>
            <person name="Van De Peer Y."/>
            <person name="Devreese B."/>
            <person name="Alves A."/>
            <person name="Esteves A.C."/>
        </authorList>
    </citation>
    <scope>NUCLEOTIDE SEQUENCE [LARGE SCALE GENOMIC DNA]</scope>
    <source>
        <strain evidence="3 4">CBS 112549</strain>
    </source>
</reference>
<dbReference type="AlphaFoldDB" id="A0A1J9SH81"/>
<dbReference type="EMBL" id="MNUE01000002">
    <property type="protein sequence ID" value="OJD39735.1"/>
    <property type="molecule type" value="Genomic_DNA"/>
</dbReference>
<keyword evidence="4" id="KW-1185">Reference proteome</keyword>
<feature type="compositionally biased region" description="Low complexity" evidence="1">
    <location>
        <begin position="23"/>
        <end position="34"/>
    </location>
</feature>
<name>A0A1J9SH81_9PEZI</name>
<dbReference type="GeneID" id="31012790"/>
<dbReference type="OrthoDB" id="5398191at2759"/>
<gene>
    <name evidence="3" type="ORF">BKCO1_2000320</name>
</gene>
<organism evidence="3 4">
    <name type="scientific">Diplodia corticola</name>
    <dbReference type="NCBI Taxonomy" id="236234"/>
    <lineage>
        <taxon>Eukaryota</taxon>
        <taxon>Fungi</taxon>
        <taxon>Dikarya</taxon>
        <taxon>Ascomycota</taxon>
        <taxon>Pezizomycotina</taxon>
        <taxon>Dothideomycetes</taxon>
        <taxon>Dothideomycetes incertae sedis</taxon>
        <taxon>Botryosphaeriales</taxon>
        <taxon>Botryosphaeriaceae</taxon>
        <taxon>Diplodia</taxon>
    </lineage>
</organism>
<evidence type="ECO:0000313" key="4">
    <source>
        <dbReference type="Proteomes" id="UP000183809"/>
    </source>
</evidence>
<evidence type="ECO:0008006" key="5">
    <source>
        <dbReference type="Google" id="ProtNLM"/>
    </source>
</evidence>
<sequence length="505" mass="54021">MLEYFAIKKFKTNRDKKVEERAAAAQAAAEAQGATEPKSPILNAEEEAFLERITSRGEGEEEEIPPPLPARPKAATAPIVAEQDPVAQTQTKGKDAQIALMNGADQVPLPQSPPVTTPDAKDGNKRKNYWSWVPDIPTRAKSLRRSRTDTTQAADTLAAAAETVKNGRGVELNPDGSINLEAETAKEKQDLAEVLDQLNLAAVNNRVFSFSKESQELLEKFKLVLKDLVNGAPHAYNDLERLLKDSEKQLDKMYGSLPPFLQNLIKQLPTKVTAALAPELMAVAAEKPDAHLHAQGASASAQQGGAKSGGKSQKYAKQGYKYAKKYPPLKKLVSEQGAIAAMLRAILNFLKLRFPAVVTGTNVLMSLAVFILLFVFYYCHKRGREVRLEREAASARSSESDISIEPKIVLVPGTRPPGSGDDGAAAGPSDSMHSSRGPSDGQDGGGGGSGSYEPPITIHEQPSGTDSRVVDLPSVLDLPDPKTVPLPEGADQGLNGGGEGKGKEV</sequence>
<keyword evidence="2" id="KW-1133">Transmembrane helix</keyword>
<feature type="region of interest" description="Disordered" evidence="1">
    <location>
        <begin position="15"/>
        <end position="130"/>
    </location>
</feature>